<sequence length="543" mass="57225">MPILPPSLDDRRFDDLVDELLARIPAHTPEWTHPRLGDPGRTLIELFAWLGDTLLYRANLIPERQRLVFLKLLGQPLRPALPATGIISLAYAQDTELSTSSLAPGARLAGPVPFETLTETTVLPISAEAYYKRALDDSENARMAEVIEGLLSVHSLSKAQGYETTPVFDGGRAVPSGIDVFARSADRALWLALLAPPAPQPEQQAALNDQVRLALGGGDSGAPALLSIGIVPALALPEDFDDFIAAANPPAPVPALWEITAPGPRGSTDYLTLKPQSGSDSTAGYTRPGILRLALPDESLIWAPDNDVEANPRAGVGDTPPRLDDTTKAVRLIAWLRLRPEPGKGVDSLPLSWVGINAVAIDQRVSVSNRVLGVSSGGADQVFSLPMSACDAASLAIEVEETGLGYRAWTRVDDLAAISPDPQIARGAAAFELDAEAGTLRFGDGVRGRVPDAGMRIRLVSGRFGGGSTGNLPPASLSAITARRVNGLASPALKVLQPLATAGGAEAETLAAAEKAIPALLRHRERAVTAADYRQLALDTPAV</sequence>
<organism evidence="1 2">
    <name type="scientific">Zoogloea oleivorans</name>
    <dbReference type="NCBI Taxonomy" id="1552750"/>
    <lineage>
        <taxon>Bacteria</taxon>
        <taxon>Pseudomonadati</taxon>
        <taxon>Pseudomonadota</taxon>
        <taxon>Betaproteobacteria</taxon>
        <taxon>Rhodocyclales</taxon>
        <taxon>Zoogloeaceae</taxon>
        <taxon>Zoogloea</taxon>
    </lineage>
</organism>
<evidence type="ECO:0000313" key="2">
    <source>
        <dbReference type="Proteomes" id="UP000389128"/>
    </source>
</evidence>
<dbReference type="AlphaFoldDB" id="A0A6C2C6J3"/>
<dbReference type="EMBL" id="SDKK01000070">
    <property type="protein sequence ID" value="TYC49530.1"/>
    <property type="molecule type" value="Genomic_DNA"/>
</dbReference>
<dbReference type="RefSeq" id="WP_148581812.1">
    <property type="nucleotide sequence ID" value="NZ_SDKK01000070.1"/>
</dbReference>
<name>A0A6C2C6J3_9RHOO</name>
<feature type="non-terminal residue" evidence="1">
    <location>
        <position position="543"/>
    </location>
</feature>
<accession>A0A6C2C6J3</accession>
<gene>
    <name evidence="1" type="ORF">ETQ85_25615</name>
</gene>
<dbReference type="Proteomes" id="UP000389128">
    <property type="component" value="Unassembled WGS sequence"/>
</dbReference>
<evidence type="ECO:0000313" key="1">
    <source>
        <dbReference type="EMBL" id="TYC49530.1"/>
    </source>
</evidence>
<dbReference type="OrthoDB" id="9027184at2"/>
<comment type="caution">
    <text evidence="1">The sequence shown here is derived from an EMBL/GenBank/DDBJ whole genome shotgun (WGS) entry which is preliminary data.</text>
</comment>
<protein>
    <submittedName>
        <fullName evidence="1">Putative baseplate assembly protein</fullName>
    </submittedName>
</protein>
<dbReference type="NCBIfam" id="TIGR02243">
    <property type="entry name" value="putative baseplate assembly protein"/>
    <property type="match status" value="1"/>
</dbReference>
<reference evidence="1 2" key="1">
    <citation type="submission" date="2019-01" db="EMBL/GenBank/DDBJ databases">
        <title>Zoogloea oleivorans genome sequencing and assembly.</title>
        <authorList>
            <person name="Tancsics A."/>
            <person name="Farkas M."/>
            <person name="Kriszt B."/>
            <person name="Maroti G."/>
            <person name="Horvath B."/>
        </authorList>
    </citation>
    <scope>NUCLEOTIDE SEQUENCE [LARGE SCALE GENOMIC DNA]</scope>
    <source>
        <strain evidence="1 2">Buc</strain>
    </source>
</reference>
<proteinExistence type="predicted"/>
<dbReference type="InterPro" id="IPR011749">
    <property type="entry name" value="CHP02243"/>
</dbReference>
<keyword evidence="2" id="KW-1185">Reference proteome</keyword>